<organism evidence="4 5">
    <name type="scientific">Carex littledalei</name>
    <dbReference type="NCBI Taxonomy" id="544730"/>
    <lineage>
        <taxon>Eukaryota</taxon>
        <taxon>Viridiplantae</taxon>
        <taxon>Streptophyta</taxon>
        <taxon>Embryophyta</taxon>
        <taxon>Tracheophyta</taxon>
        <taxon>Spermatophyta</taxon>
        <taxon>Magnoliopsida</taxon>
        <taxon>Liliopsida</taxon>
        <taxon>Poales</taxon>
        <taxon>Cyperaceae</taxon>
        <taxon>Cyperoideae</taxon>
        <taxon>Cariceae</taxon>
        <taxon>Carex</taxon>
        <taxon>Carex subgen. Euthyceras</taxon>
    </lineage>
</organism>
<dbReference type="GO" id="GO:0007166">
    <property type="term" value="P:cell surface receptor signaling pathway"/>
    <property type="evidence" value="ECO:0007669"/>
    <property type="project" value="InterPro"/>
</dbReference>
<dbReference type="GO" id="GO:0005886">
    <property type="term" value="C:plasma membrane"/>
    <property type="evidence" value="ECO:0007669"/>
    <property type="project" value="TreeGrafter"/>
</dbReference>
<dbReference type="Pfam" id="PF00069">
    <property type="entry name" value="Pkinase"/>
    <property type="match status" value="1"/>
</dbReference>
<evidence type="ECO:0000313" key="5">
    <source>
        <dbReference type="Proteomes" id="UP000623129"/>
    </source>
</evidence>
<dbReference type="PROSITE" id="PS00108">
    <property type="entry name" value="PROTEIN_KINASE_ST"/>
    <property type="match status" value="1"/>
</dbReference>
<feature type="domain" description="Protein kinase" evidence="3">
    <location>
        <begin position="1"/>
        <end position="177"/>
    </location>
</feature>
<evidence type="ECO:0000313" key="4">
    <source>
        <dbReference type="EMBL" id="KAF3325444.1"/>
    </source>
</evidence>
<evidence type="ECO:0000256" key="2">
    <source>
        <dbReference type="ARBA" id="ARBA00022840"/>
    </source>
</evidence>
<comment type="caution">
    <text evidence="4">The sequence shown here is derived from an EMBL/GenBank/DDBJ whole genome shotgun (WGS) entry which is preliminary data.</text>
</comment>
<dbReference type="InterPro" id="IPR045274">
    <property type="entry name" value="WAK-like"/>
</dbReference>
<gene>
    <name evidence="4" type="ORF">FCM35_KLT10515</name>
</gene>
<dbReference type="PANTHER" id="PTHR27005:SF59">
    <property type="entry name" value="OS12G0615300 PROTEIN"/>
    <property type="match status" value="1"/>
</dbReference>
<sequence>MDSAVALDHLHSSISPSIIHSDVKSANILLDANYTAKVSDFGASSAVHVNEIVELVHFSHGYLDPECLYTQIITKKSDVYSFGVVMLELLTRKEAIYIDEKGENQPLATTFLSKARKNEHREMVDVELVTNDENAMKVLEEICEISLQCVSPKGEDRPTMEQMVKALDRLVTFHNSFPGAQIDQDEMESLLGERKFPSISDASGFHSTQYSDVFEIPR</sequence>
<dbReference type="PANTHER" id="PTHR27005">
    <property type="entry name" value="WALL-ASSOCIATED RECEPTOR KINASE-LIKE 21"/>
    <property type="match status" value="1"/>
</dbReference>
<dbReference type="PROSITE" id="PS50011">
    <property type="entry name" value="PROTEIN_KINASE_DOM"/>
    <property type="match status" value="1"/>
</dbReference>
<dbReference type="SUPFAM" id="SSF56112">
    <property type="entry name" value="Protein kinase-like (PK-like)"/>
    <property type="match status" value="1"/>
</dbReference>
<keyword evidence="2" id="KW-0067">ATP-binding</keyword>
<evidence type="ECO:0000259" key="3">
    <source>
        <dbReference type="PROSITE" id="PS50011"/>
    </source>
</evidence>
<dbReference type="GO" id="GO:0005524">
    <property type="term" value="F:ATP binding"/>
    <property type="evidence" value="ECO:0007669"/>
    <property type="project" value="UniProtKB-KW"/>
</dbReference>
<dbReference type="AlphaFoldDB" id="A0A833QUC4"/>
<keyword evidence="5" id="KW-1185">Reference proteome</keyword>
<dbReference type="InterPro" id="IPR008271">
    <property type="entry name" value="Ser/Thr_kinase_AS"/>
</dbReference>
<protein>
    <recommendedName>
        <fullName evidence="3">Protein kinase domain-containing protein</fullName>
    </recommendedName>
</protein>
<reference evidence="4" key="1">
    <citation type="submission" date="2020-01" db="EMBL/GenBank/DDBJ databases">
        <title>Genome sequence of Kobresia littledalei, the first chromosome-level genome in the family Cyperaceae.</title>
        <authorList>
            <person name="Qu G."/>
        </authorList>
    </citation>
    <scope>NUCLEOTIDE SEQUENCE</scope>
    <source>
        <strain evidence="4">C.B.Clarke</strain>
        <tissue evidence="4">Leaf</tissue>
    </source>
</reference>
<dbReference type="OrthoDB" id="695555at2759"/>
<dbReference type="GO" id="GO:0004674">
    <property type="term" value="F:protein serine/threonine kinase activity"/>
    <property type="evidence" value="ECO:0007669"/>
    <property type="project" value="TreeGrafter"/>
</dbReference>
<keyword evidence="1" id="KW-0547">Nucleotide-binding</keyword>
<dbReference type="Proteomes" id="UP000623129">
    <property type="component" value="Unassembled WGS sequence"/>
</dbReference>
<accession>A0A833QUC4</accession>
<dbReference type="EMBL" id="SWLB01000020">
    <property type="protein sequence ID" value="KAF3325444.1"/>
    <property type="molecule type" value="Genomic_DNA"/>
</dbReference>
<dbReference type="InterPro" id="IPR011009">
    <property type="entry name" value="Kinase-like_dom_sf"/>
</dbReference>
<proteinExistence type="predicted"/>
<name>A0A833QUC4_9POAL</name>
<evidence type="ECO:0000256" key="1">
    <source>
        <dbReference type="ARBA" id="ARBA00022741"/>
    </source>
</evidence>
<dbReference type="InterPro" id="IPR000719">
    <property type="entry name" value="Prot_kinase_dom"/>
</dbReference>
<dbReference type="Gene3D" id="1.10.510.10">
    <property type="entry name" value="Transferase(Phosphotransferase) domain 1"/>
    <property type="match status" value="1"/>
</dbReference>